<evidence type="ECO:0000256" key="4">
    <source>
        <dbReference type="SAM" id="Coils"/>
    </source>
</evidence>
<dbReference type="GO" id="GO:0004575">
    <property type="term" value="F:sucrose alpha-glucosidase activity"/>
    <property type="evidence" value="ECO:0007669"/>
    <property type="project" value="TreeGrafter"/>
</dbReference>
<keyword evidence="2" id="KW-0378">Hydrolase</keyword>
<dbReference type="InterPro" id="IPR018053">
    <property type="entry name" value="Glyco_hydro_32_AS"/>
</dbReference>
<dbReference type="RefSeq" id="WP_132223510.1">
    <property type="nucleotide sequence ID" value="NZ_JANKBG010000002.1"/>
</dbReference>
<keyword evidence="3" id="KW-0326">Glycosidase</keyword>
<dbReference type="SMART" id="SM00640">
    <property type="entry name" value="Glyco_32"/>
    <property type="match status" value="1"/>
</dbReference>
<feature type="compositionally biased region" description="Basic and acidic residues" evidence="5">
    <location>
        <begin position="1893"/>
        <end position="1908"/>
    </location>
</feature>
<reference evidence="10 11" key="1">
    <citation type="submission" date="2019-03" db="EMBL/GenBank/DDBJ databases">
        <title>Genomic Encyclopedia of Type Strains, Phase IV (KMG-IV): sequencing the most valuable type-strain genomes for metagenomic binning, comparative biology and taxonomic classification.</title>
        <authorList>
            <person name="Goeker M."/>
        </authorList>
    </citation>
    <scope>NUCLEOTIDE SEQUENCE [LARGE SCALE GENOMIC DNA]</scope>
    <source>
        <strain evidence="10 11">DSM 29481</strain>
    </source>
</reference>
<gene>
    <name evidence="10" type="ORF">EDD61_10218</name>
</gene>
<feature type="domain" description="Glycosyl hydrolase family 32 C-terminal" evidence="9">
    <location>
        <begin position="826"/>
        <end position="979"/>
    </location>
</feature>
<comment type="caution">
    <text evidence="10">The sequence shown here is derived from an EMBL/GenBank/DDBJ whole genome shotgun (WGS) entry which is preliminary data.</text>
</comment>
<dbReference type="Proteomes" id="UP000295773">
    <property type="component" value="Unassembled WGS sequence"/>
</dbReference>
<dbReference type="Gene3D" id="2.115.10.20">
    <property type="entry name" value="Glycosyl hydrolase domain, family 43"/>
    <property type="match status" value="1"/>
</dbReference>
<evidence type="ECO:0000313" key="10">
    <source>
        <dbReference type="EMBL" id="TCU63019.1"/>
    </source>
</evidence>
<evidence type="ECO:0000313" key="11">
    <source>
        <dbReference type="Proteomes" id="UP000295773"/>
    </source>
</evidence>
<name>A0A4R3TL52_9FIRM</name>
<dbReference type="InterPro" id="IPR001362">
    <property type="entry name" value="Glyco_hydro_32"/>
</dbReference>
<dbReference type="PROSITE" id="PS00609">
    <property type="entry name" value="GLYCOSYL_HYDROL_F32"/>
    <property type="match status" value="1"/>
</dbReference>
<dbReference type="Gene3D" id="1.20.1270.90">
    <property type="entry name" value="AF1782-like"/>
    <property type="match status" value="7"/>
</dbReference>
<evidence type="ECO:0000256" key="2">
    <source>
        <dbReference type="ARBA" id="ARBA00022801"/>
    </source>
</evidence>
<feature type="region of interest" description="Disordered" evidence="5">
    <location>
        <begin position="1893"/>
        <end position="1913"/>
    </location>
</feature>
<dbReference type="Pfam" id="PF08244">
    <property type="entry name" value="Glyco_hydro_32C"/>
    <property type="match status" value="1"/>
</dbReference>
<evidence type="ECO:0000259" key="7">
    <source>
        <dbReference type="Pfam" id="PF00251"/>
    </source>
</evidence>
<dbReference type="InterPro" id="IPR013148">
    <property type="entry name" value="Glyco_hydro_32_N"/>
</dbReference>
<dbReference type="NCBIfam" id="TIGR01167">
    <property type="entry name" value="LPXTG_anchor"/>
    <property type="match status" value="1"/>
</dbReference>
<keyword evidence="11" id="KW-1185">Reference proteome</keyword>
<dbReference type="SUPFAM" id="SSF49899">
    <property type="entry name" value="Concanavalin A-like lectins/glucanases"/>
    <property type="match status" value="1"/>
</dbReference>
<dbReference type="Gene3D" id="2.60.120.560">
    <property type="entry name" value="Exo-inulinase, domain 1"/>
    <property type="match status" value="4"/>
</dbReference>
<feature type="domain" description="Glycosyl hydrolase family 32 N-terminal" evidence="7">
    <location>
        <begin position="511"/>
        <end position="814"/>
    </location>
</feature>
<accession>A0A4R3TL52</accession>
<dbReference type="PANTHER" id="PTHR42800:SF1">
    <property type="entry name" value="EXOINULINASE INUD (AFU_ORTHOLOGUE AFUA_5G00480)"/>
    <property type="match status" value="1"/>
</dbReference>
<dbReference type="InterPro" id="IPR013189">
    <property type="entry name" value="Glyco_hydro_32_C"/>
</dbReference>
<dbReference type="Gene3D" id="1.20.1270.70">
    <property type="entry name" value="Designed single chain three-helix bundle"/>
    <property type="match status" value="1"/>
</dbReference>
<dbReference type="EMBL" id="SMBP01000002">
    <property type="protein sequence ID" value="TCU63019.1"/>
    <property type="molecule type" value="Genomic_DNA"/>
</dbReference>
<dbReference type="Pfam" id="PF07554">
    <property type="entry name" value="FIVAR"/>
    <property type="match status" value="8"/>
</dbReference>
<dbReference type="Pfam" id="PF07532">
    <property type="entry name" value="Big_4"/>
    <property type="match status" value="1"/>
</dbReference>
<comment type="similarity">
    <text evidence="1">Belongs to the glycosyl hydrolase 32 family.</text>
</comment>
<dbReference type="Pfam" id="PF00251">
    <property type="entry name" value="Glyco_hydro_32N"/>
    <property type="match status" value="1"/>
</dbReference>
<dbReference type="InterPro" id="IPR023296">
    <property type="entry name" value="Glyco_hydro_beta-prop_sf"/>
</dbReference>
<evidence type="ECO:0000256" key="6">
    <source>
        <dbReference type="SAM" id="SignalP"/>
    </source>
</evidence>
<feature type="coiled-coil region" evidence="4">
    <location>
        <begin position="1563"/>
        <end position="1604"/>
    </location>
</feature>
<feature type="chain" id="PRO_5039303882" evidence="6">
    <location>
        <begin position="24"/>
        <end position="1941"/>
    </location>
</feature>
<feature type="coiled-coil region" evidence="4">
    <location>
        <begin position="1419"/>
        <end position="1460"/>
    </location>
</feature>
<dbReference type="GO" id="GO:0005737">
    <property type="term" value="C:cytoplasm"/>
    <property type="evidence" value="ECO:0007669"/>
    <property type="project" value="TreeGrafter"/>
</dbReference>
<keyword evidence="6" id="KW-0732">Signal</keyword>
<feature type="coiled-coil region" evidence="4">
    <location>
        <begin position="1707"/>
        <end position="1748"/>
    </location>
</feature>
<dbReference type="CDD" id="cd18622">
    <property type="entry name" value="GH32_Inu-like"/>
    <property type="match status" value="1"/>
</dbReference>
<dbReference type="InterPro" id="IPR013320">
    <property type="entry name" value="ConA-like_dom_sf"/>
</dbReference>
<dbReference type="PANTHER" id="PTHR42800">
    <property type="entry name" value="EXOINULINASE INUD (AFU_ORTHOLOGUE AFUA_5G00480)"/>
    <property type="match status" value="1"/>
</dbReference>
<dbReference type="InterPro" id="IPR011081">
    <property type="entry name" value="Big_4"/>
</dbReference>
<dbReference type="SUPFAM" id="SSF75005">
    <property type="entry name" value="Arabinanase/levansucrase/invertase"/>
    <property type="match status" value="1"/>
</dbReference>
<feature type="coiled-coil region" evidence="4">
    <location>
        <begin position="1491"/>
        <end position="1532"/>
    </location>
</feature>
<evidence type="ECO:0000256" key="1">
    <source>
        <dbReference type="ARBA" id="ARBA00009902"/>
    </source>
</evidence>
<sequence>MTKKVLKAATVLMTCSMVVSSIAPTSIVAATNPKMVSQMQKSIEEMTLSDFIGGEKDVQENRILLKNTGGDNFAVSNEINELVNDFHYSADVELTAGGENSAALVFGIGDKDKPSTTWKGANVVREQDGNIMRVFKVPAGEDYAEQIQLTDYDITKKIHLDLDVKADGTFIYKVQSEGGSLYQMEGKIDAWVGGYIGILTFKTEAAYSNIKFTDRTIRTVDNFKTNIENLRGLQGIWTKGEDGLTSSGTGDNFAISDTKSQDFTYQVHTVNKHGKGAGALLFRVENPNDPKAGCYAFNADYTNNIFKLFEFPTGGSLAEIPLSEVAPNEDGSYDLKVTVVGSDIYAYVNGKGVAHVQDDRHRDGYLGLLTWDGSVVYQNLYYQNETERPNISEPELTALALSDGVSITPAIDPGTTIYGMDIAAGIDEVTLKPSGNGKVYITIKDRNLRVTRPREEVKDAYTLRADDFETNFANVMISVERDGFTKNYQFAVNKWFSNEELAAQENRAQFHVTPQINFMNDPNGMVYDSTDGYWHLFYQYSPNNNFYKQSWAHVRSKDLVNWEQQPLGIQIDDLGLIFSGSAVEDKDNTSGFFTDNQEGDSKLVAIFTYHNEKNGKQSQAIAYSKDHGTTWIKYEGNPVLPNEGNTLSGNDFRDPKVFKIDGDTKWYMITAGGAAQLFASEDLKTWTRTQNLTYKNGDQIYSECPGLIPAKVNGTGEQKWIYNGSAGFYVIGHMERDGDVFKWVADTDRINVDSNEDPWRGFGKYATMTFFEDGTGKNRQIGISWLQDFTEFDGKIYKGSQSLPQEYGLITDRDGKYVVTSNVVEEVNKLRDQEHILYQITNKKVSANDDNILRGVSGIYYDVEGTFTLGSSKEFGFKLRQGGGKELIYKYDVVNKKMVLDARNAGHYMNSGNFSYQLTPLEGNKIKLRILVDQGAVEAFGNDGEANISTTLYQDNHNIAMSFFTNDGDVTIDDLKIYDMKSMYSKKSGSETAKTQLYVSAKERVHVDTAFTVDANVYPNPSEMNDIKWTLPEGLQIVKEEKGSITVKALKAGVYRIQATVGELSDEVSVQAIVPSLDSNITNWNTNEVWEITEKGMEGKNTGGDSFQLSDTKISKDQPFVLEADMSIKEGIAAGLVFGVKDKNAPTSLWFCVNVERNENGAIAKIFKNMNGQDWHIDKLLPPAIVDADTYHLKVAYDGKGTLTYYVNDLQIAQKSDADIVDGYIGVQTFRSTTVFNHIKVAFPQAVVNDVTLPEEVLVAFKENDVTAKLPKDVMVTLDNGNVLKETISWDLSNVDTAVSGDYKVKGTVLGKEVELCVFVQADKTALKKIIEQADTYEADAYTEESYLNLMTVVTKAKEVLKDDKATQDAVNAQVTAIEKAIAALEKEEKPIVVDKAELKKALDKAKAIQVDGYTSASYAKLQEAIKAAEKVYADDKATQDAVNAQVTAIEKAIAALEKEEKPIVVNKAELKKALDKAKAVQADGYTSASYAKLQEAIKAAEKVYADDKATQDAVNAQVTAIEKAIAALEKEEKPIVVNKAELKKALDEAKAVQADGYTSASYAKLQEAIKAAEKIYADDKATQDAVNAQVTAIEKAIAALEKEEKPIVVNKAELKKALDKAKAMQADGYTSASYAKLQEAIKAAEKIYADDKATQDAVNAQVTAIEKAIAALEKEEKPIVVNKAELKKALDKAKAVQADGYTSASYAKLQEAIKAAEKVYADDKATQDAVNAQVTAIEKAIAALEKEEKPIVVNKAELKKALDEAKAIQAEGFTSASYAKLQKAIKAAEKVYADAAASQDDVKVQVKNIQKAIQSLEAVSQTSAKAILQNLVEKAEKKKESAYTATSWKTFEKALKDAKNILQKKDATKVEIQQAYETLVTALQQLKAIEQHKKEPVNTTDKTDTPKTGDTSQAQTAGIMVILSGAVLAVLRKKRKYVEE</sequence>
<keyword evidence="4" id="KW-0175">Coiled coil</keyword>
<proteinExistence type="inferred from homology"/>
<organism evidence="10 11">
    <name type="scientific">Longicatena caecimuris</name>
    <dbReference type="NCBI Taxonomy" id="1796635"/>
    <lineage>
        <taxon>Bacteria</taxon>
        <taxon>Bacillati</taxon>
        <taxon>Bacillota</taxon>
        <taxon>Erysipelotrichia</taxon>
        <taxon>Erysipelotrichales</taxon>
        <taxon>Erysipelotrichaceae</taxon>
        <taxon>Longicatena</taxon>
    </lineage>
</organism>
<protein>
    <submittedName>
        <fullName evidence="10">LPXTG-motif cell wall-anchored protein</fullName>
    </submittedName>
</protein>
<feature type="signal peptide" evidence="6">
    <location>
        <begin position="1"/>
        <end position="23"/>
    </location>
</feature>
<feature type="coiled-coil region" evidence="4">
    <location>
        <begin position="1635"/>
        <end position="1676"/>
    </location>
</feature>
<evidence type="ECO:0000259" key="8">
    <source>
        <dbReference type="Pfam" id="PF07532"/>
    </source>
</evidence>
<feature type="domain" description="Bacterial Ig-like" evidence="8">
    <location>
        <begin position="1266"/>
        <end position="1311"/>
    </location>
</feature>
<evidence type="ECO:0000256" key="5">
    <source>
        <dbReference type="SAM" id="MobiDB-lite"/>
    </source>
</evidence>
<dbReference type="GO" id="GO:0005987">
    <property type="term" value="P:sucrose catabolic process"/>
    <property type="evidence" value="ECO:0007669"/>
    <property type="project" value="TreeGrafter"/>
</dbReference>
<evidence type="ECO:0000259" key="9">
    <source>
        <dbReference type="Pfam" id="PF08244"/>
    </source>
</evidence>
<evidence type="ECO:0000256" key="3">
    <source>
        <dbReference type="ARBA" id="ARBA00023295"/>
    </source>
</evidence>